<keyword evidence="1" id="KW-0472">Membrane</keyword>
<dbReference type="EMBL" id="FONA01000008">
    <property type="protein sequence ID" value="SFE22111.1"/>
    <property type="molecule type" value="Genomic_DNA"/>
</dbReference>
<evidence type="ECO:0000256" key="1">
    <source>
        <dbReference type="SAM" id="Phobius"/>
    </source>
</evidence>
<evidence type="ECO:0008006" key="4">
    <source>
        <dbReference type="Google" id="ProtNLM"/>
    </source>
</evidence>
<dbReference type="RefSeq" id="WP_029626532.1">
    <property type="nucleotide sequence ID" value="NZ_AFSL01000026.1"/>
</dbReference>
<keyword evidence="3" id="KW-1185">Reference proteome</keyword>
<dbReference type="Proteomes" id="UP000181976">
    <property type="component" value="Unassembled WGS sequence"/>
</dbReference>
<reference evidence="2 3" key="1">
    <citation type="submission" date="2016-10" db="EMBL/GenBank/DDBJ databases">
        <authorList>
            <person name="de Groot N.N."/>
        </authorList>
    </citation>
    <scope>NUCLEOTIDE SEQUENCE [LARGE SCALE GENOMIC DNA]</scope>
    <source>
        <strain evidence="2 3">DSM 19012</strain>
    </source>
</reference>
<accession>A0A1I1YRK9</accession>
<name>A0A1I1YRK9_9BACT</name>
<gene>
    <name evidence="2" type="ORF">SAMN05444380_10895</name>
</gene>
<feature type="transmembrane region" description="Helical" evidence="1">
    <location>
        <begin position="120"/>
        <end position="141"/>
    </location>
</feature>
<dbReference type="InParanoid" id="A0A1I1YRK9"/>
<dbReference type="AlphaFoldDB" id="A0A1I1YRK9"/>
<feature type="transmembrane region" description="Helical" evidence="1">
    <location>
        <begin position="44"/>
        <end position="68"/>
    </location>
</feature>
<evidence type="ECO:0000313" key="3">
    <source>
        <dbReference type="Proteomes" id="UP000181976"/>
    </source>
</evidence>
<evidence type="ECO:0000313" key="2">
    <source>
        <dbReference type="EMBL" id="SFE22111.1"/>
    </source>
</evidence>
<feature type="transmembrane region" description="Helical" evidence="1">
    <location>
        <begin position="80"/>
        <end position="100"/>
    </location>
</feature>
<organism evidence="2 3">
    <name type="scientific">Thermophagus xiamenensis</name>
    <dbReference type="NCBI Taxonomy" id="385682"/>
    <lineage>
        <taxon>Bacteria</taxon>
        <taxon>Pseudomonadati</taxon>
        <taxon>Bacteroidota</taxon>
        <taxon>Bacteroidia</taxon>
        <taxon>Marinilabiliales</taxon>
        <taxon>Marinilabiliaceae</taxon>
        <taxon>Thermophagus</taxon>
    </lineage>
</organism>
<dbReference type="OrthoDB" id="1098954at2"/>
<sequence length="148" mass="16349">MRLTAFGGIVILMFWTGAVCAISFMEAWIKFQAPGVTLPIGLSIGMRVFRALNLLEWLLAAGYMFVVVREYSGISSGIKWFSGVVVSILLVQSFALLPVLAERAVRIINGETLPGSPVHIIYVVLELMKVIALVVLSFKWYRNSNVKA</sequence>
<dbReference type="eggNOG" id="ENOG5032YPC">
    <property type="taxonomic scope" value="Bacteria"/>
</dbReference>
<keyword evidence="1" id="KW-1133">Transmembrane helix</keyword>
<protein>
    <recommendedName>
        <fullName evidence="4">DUF4149 domain-containing protein</fullName>
    </recommendedName>
</protein>
<keyword evidence="1" id="KW-0812">Transmembrane</keyword>
<proteinExistence type="predicted"/>